<dbReference type="InterPro" id="IPR003594">
    <property type="entry name" value="HATPase_dom"/>
</dbReference>
<dbReference type="SUPFAM" id="SSF49344">
    <property type="entry name" value="CBD9-like"/>
    <property type="match status" value="1"/>
</dbReference>
<dbReference type="GO" id="GO:0000155">
    <property type="term" value="F:phosphorelay sensor kinase activity"/>
    <property type="evidence" value="ECO:0007669"/>
    <property type="project" value="InterPro"/>
</dbReference>
<sequence length="741" mass="83547">MAWATAGGHNLASITRHKLRFGIRSKMILIACLLFTLPWFGYNYVLEMEKLLRQGQEQTLIGTTRAVATALNERPNLFSAQASFLRSVEKGRDLYAYELSTPITLDGELNDWADYDGQLLDYGSDYIQFSRLPYNSNTLTFRHVVGKYDGYLYAAFDVTDPRLVYRRKDSSRVDRNDHLIIGMTSPKGEFHRYAIAPYESGWINAWQIVDDGDTTIPLSQDHLVLESKIHGFWRATDKGYNVELRIPLDMLGNKLGFAFYDVNSRTNRDIDTIIGTSNTSRANKLGTILVPSPEIEQILKGIGHTSSRIWVIDRHQRVLAQTGNIQQSNGVWSSSVKYGDNNDSWWAKLEESVLHPLYYRYLLSEPQPFHDDLKDAAKVDGVHIIQALKGRGYSYWRQSDDGKAVILAAAYPIWLDNKVMGAVVAEESTVGIQTLKNRAMEKLLNAMLAIIIVGTLTLFLFASKISGRIRRLRDEAEQAIDSQGRICQAITPLKQHDEIGDLSRSMADMVNRLGQYNHYLENLSSRLSHELRTPVAVVRSSLENLSMHNLDAESERYIDRAQEGVQRLSTILSSMTEATRIEQSLQSADKETFPFNELVEGCMHGYQLAYPEQAFSVKTTKTMIHGAPDHLAQLLDKLIANSVDFSESGTPVEVTLSKLQRTAFLTIRNTGPLLPDEMAGQLLNSMVSVREQENKGKPHLGLGLYIARLITEFHEGRITITNRQDKRGVEVIIALPCQGEE</sequence>
<keyword evidence="15" id="KW-1185">Reference proteome</keyword>
<keyword evidence="11" id="KW-1133">Transmembrane helix</keyword>
<reference evidence="14 15" key="1">
    <citation type="submission" date="2015-05" db="EMBL/GenBank/DDBJ databases">
        <title>Photobacterium galathea sp. nov.</title>
        <authorList>
            <person name="Machado H."/>
            <person name="Gram L."/>
        </authorList>
    </citation>
    <scope>NUCLEOTIDE SEQUENCE [LARGE SCALE GENOMIC DNA]</scope>
    <source>
        <strain evidence="14 15">CGMCC 1.12159</strain>
    </source>
</reference>
<feature type="transmembrane region" description="Helical" evidence="11">
    <location>
        <begin position="443"/>
        <end position="463"/>
    </location>
</feature>
<evidence type="ECO:0000256" key="5">
    <source>
        <dbReference type="ARBA" id="ARBA00022553"/>
    </source>
</evidence>
<evidence type="ECO:0000256" key="8">
    <source>
        <dbReference type="ARBA" id="ARBA00022777"/>
    </source>
</evidence>
<evidence type="ECO:0000313" key="14">
    <source>
        <dbReference type="EMBL" id="KLV03419.1"/>
    </source>
</evidence>
<dbReference type="EC" id="2.7.13.3" evidence="3"/>
<dbReference type="SUPFAM" id="SSF55874">
    <property type="entry name" value="ATPase domain of HSP90 chaperone/DNA topoisomerase II/histidine kinase"/>
    <property type="match status" value="1"/>
</dbReference>
<dbReference type="InterPro" id="IPR050980">
    <property type="entry name" value="2C_sensor_his_kinase"/>
</dbReference>
<dbReference type="GO" id="GO:0005886">
    <property type="term" value="C:plasma membrane"/>
    <property type="evidence" value="ECO:0007669"/>
    <property type="project" value="UniProtKB-SubCell"/>
</dbReference>
<dbReference type="SMART" id="SM00388">
    <property type="entry name" value="HisKA"/>
    <property type="match status" value="1"/>
</dbReference>
<comment type="caution">
    <text evidence="14">The sequence shown here is derived from an EMBL/GenBank/DDBJ whole genome shotgun (WGS) entry which is preliminary data.</text>
</comment>
<dbReference type="SUPFAM" id="SSF47384">
    <property type="entry name" value="Homodimeric domain of signal transducing histidine kinase"/>
    <property type="match status" value="1"/>
</dbReference>
<dbReference type="NCBIfam" id="TIGR03785">
    <property type="entry name" value="marine_sort_HK"/>
    <property type="match status" value="1"/>
</dbReference>
<dbReference type="OrthoDB" id="6735159at2"/>
<evidence type="ECO:0000256" key="7">
    <source>
        <dbReference type="ARBA" id="ARBA00022741"/>
    </source>
</evidence>
<keyword evidence="5" id="KW-0597">Phosphoprotein</keyword>
<dbReference type="EMBL" id="LDOT01000034">
    <property type="protein sequence ID" value="KLV03419.1"/>
    <property type="molecule type" value="Genomic_DNA"/>
</dbReference>
<keyword evidence="6" id="KW-0808">Transferase</keyword>
<dbReference type="Gene3D" id="2.60.40.1190">
    <property type="match status" value="1"/>
</dbReference>
<dbReference type="InterPro" id="IPR022510">
    <property type="entry name" value="Sortase_His-kinase"/>
</dbReference>
<dbReference type="InterPro" id="IPR003661">
    <property type="entry name" value="HisK_dim/P_dom"/>
</dbReference>
<protein>
    <recommendedName>
        <fullName evidence="3">histidine kinase</fullName>
        <ecNumber evidence="3">2.7.13.3</ecNumber>
    </recommendedName>
</protein>
<evidence type="ECO:0000256" key="6">
    <source>
        <dbReference type="ARBA" id="ARBA00022679"/>
    </source>
</evidence>
<keyword evidence="10" id="KW-0902">Two-component regulatory system</keyword>
<accession>A0A0J1GVE2</accession>
<dbReference type="Gene3D" id="1.10.287.130">
    <property type="match status" value="1"/>
</dbReference>
<dbReference type="Pfam" id="PF02518">
    <property type="entry name" value="HATPase_c"/>
    <property type="match status" value="1"/>
</dbReference>
<feature type="domain" description="HAMP" evidence="13">
    <location>
        <begin position="463"/>
        <end position="518"/>
    </location>
</feature>
<dbReference type="InterPro" id="IPR036890">
    <property type="entry name" value="HATPase_C_sf"/>
</dbReference>
<keyword evidence="4" id="KW-1003">Cell membrane</keyword>
<evidence type="ECO:0000259" key="12">
    <source>
        <dbReference type="PROSITE" id="PS50109"/>
    </source>
</evidence>
<dbReference type="STRING" id="1195763.ABT56_20090"/>
<dbReference type="GO" id="GO:0005524">
    <property type="term" value="F:ATP binding"/>
    <property type="evidence" value="ECO:0007669"/>
    <property type="project" value="UniProtKB-KW"/>
</dbReference>
<dbReference type="PANTHER" id="PTHR44936">
    <property type="entry name" value="SENSOR PROTEIN CREC"/>
    <property type="match status" value="1"/>
</dbReference>
<keyword evidence="11" id="KW-0472">Membrane</keyword>
<evidence type="ECO:0000259" key="13">
    <source>
        <dbReference type="PROSITE" id="PS50885"/>
    </source>
</evidence>
<name>A0A0J1GVE2_9GAMM</name>
<proteinExistence type="predicted"/>
<dbReference type="PATRIC" id="fig|1195763.3.peg.4303"/>
<evidence type="ECO:0000256" key="1">
    <source>
        <dbReference type="ARBA" id="ARBA00000085"/>
    </source>
</evidence>
<dbReference type="InterPro" id="IPR003660">
    <property type="entry name" value="HAMP_dom"/>
</dbReference>
<dbReference type="CDD" id="cd00082">
    <property type="entry name" value="HisKA"/>
    <property type="match status" value="1"/>
</dbReference>
<evidence type="ECO:0000256" key="9">
    <source>
        <dbReference type="ARBA" id="ARBA00022840"/>
    </source>
</evidence>
<dbReference type="Gene3D" id="3.30.565.10">
    <property type="entry name" value="Histidine kinase-like ATPase, C-terminal domain"/>
    <property type="match status" value="1"/>
</dbReference>
<evidence type="ECO:0000256" key="4">
    <source>
        <dbReference type="ARBA" id="ARBA00022475"/>
    </source>
</evidence>
<feature type="domain" description="Histidine kinase" evidence="12">
    <location>
        <begin position="526"/>
        <end position="739"/>
    </location>
</feature>
<evidence type="ECO:0000313" key="15">
    <source>
        <dbReference type="Proteomes" id="UP000036097"/>
    </source>
</evidence>
<dbReference type="CDD" id="cd06225">
    <property type="entry name" value="HAMP"/>
    <property type="match status" value="1"/>
</dbReference>
<evidence type="ECO:0000256" key="10">
    <source>
        <dbReference type="ARBA" id="ARBA00023012"/>
    </source>
</evidence>
<gene>
    <name evidence="14" type="ORF">ABT56_20090</name>
</gene>
<dbReference type="Gene3D" id="6.10.340.10">
    <property type="match status" value="1"/>
</dbReference>
<evidence type="ECO:0000256" key="3">
    <source>
        <dbReference type="ARBA" id="ARBA00012438"/>
    </source>
</evidence>
<dbReference type="AlphaFoldDB" id="A0A0J1GVE2"/>
<comment type="catalytic activity">
    <reaction evidence="1">
        <text>ATP + protein L-histidine = ADP + protein N-phospho-L-histidine.</text>
        <dbReference type="EC" id="2.7.13.3"/>
    </reaction>
</comment>
<dbReference type="PANTHER" id="PTHR44936:SF9">
    <property type="entry name" value="SENSOR PROTEIN CREC"/>
    <property type="match status" value="1"/>
</dbReference>
<dbReference type="CDD" id="cd09622">
    <property type="entry name" value="CBM9_like_HisKa"/>
    <property type="match status" value="1"/>
</dbReference>
<keyword evidence="8 14" id="KW-0418">Kinase</keyword>
<dbReference type="InterPro" id="IPR005467">
    <property type="entry name" value="His_kinase_dom"/>
</dbReference>
<evidence type="ECO:0000256" key="11">
    <source>
        <dbReference type="SAM" id="Phobius"/>
    </source>
</evidence>
<keyword evidence="9" id="KW-0067">ATP-binding</keyword>
<dbReference type="PROSITE" id="PS50109">
    <property type="entry name" value="HIS_KIN"/>
    <property type="match status" value="1"/>
</dbReference>
<dbReference type="InterPro" id="IPR036097">
    <property type="entry name" value="HisK_dim/P_sf"/>
</dbReference>
<dbReference type="Proteomes" id="UP000036097">
    <property type="component" value="Unassembled WGS sequence"/>
</dbReference>
<keyword evidence="11" id="KW-0812">Transmembrane</keyword>
<feature type="transmembrane region" description="Helical" evidence="11">
    <location>
        <begin position="27"/>
        <end position="46"/>
    </location>
</feature>
<comment type="subcellular location">
    <subcellularLocation>
        <location evidence="2">Cell membrane</location>
        <topology evidence="2">Multi-pass membrane protein</topology>
    </subcellularLocation>
</comment>
<evidence type="ECO:0000256" key="2">
    <source>
        <dbReference type="ARBA" id="ARBA00004651"/>
    </source>
</evidence>
<dbReference type="PROSITE" id="PS50885">
    <property type="entry name" value="HAMP"/>
    <property type="match status" value="1"/>
</dbReference>
<keyword evidence="7" id="KW-0547">Nucleotide-binding</keyword>
<dbReference type="Pfam" id="PF00512">
    <property type="entry name" value="HisKA"/>
    <property type="match status" value="1"/>
</dbReference>
<dbReference type="SMART" id="SM00387">
    <property type="entry name" value="HATPase_c"/>
    <property type="match status" value="1"/>
</dbReference>
<organism evidence="14 15">
    <name type="scientific">Photobacterium aquae</name>
    <dbReference type="NCBI Taxonomy" id="1195763"/>
    <lineage>
        <taxon>Bacteria</taxon>
        <taxon>Pseudomonadati</taxon>
        <taxon>Pseudomonadota</taxon>
        <taxon>Gammaproteobacteria</taxon>
        <taxon>Vibrionales</taxon>
        <taxon>Vibrionaceae</taxon>
        <taxon>Photobacterium</taxon>
    </lineage>
</organism>